<protein>
    <submittedName>
        <fullName evidence="1">Uncharacterized protein YukJ</fullName>
    </submittedName>
</protein>
<dbReference type="SUPFAM" id="SSF74853">
    <property type="entry name" value="Lamin A/C globular tail domain"/>
    <property type="match status" value="1"/>
</dbReference>
<dbReference type="RefSeq" id="WP_264601768.1">
    <property type="nucleotide sequence ID" value="NZ_JAOQNS010000006.1"/>
</dbReference>
<reference evidence="2" key="1">
    <citation type="submission" date="2023-07" db="EMBL/GenBank/DDBJ databases">
        <title>Genome sequencing of Purple Non-Sulfur Bacteria from various extreme environments.</title>
        <authorList>
            <person name="Mayer M."/>
        </authorList>
    </citation>
    <scope>NUCLEOTIDE SEQUENCE [LARGE SCALE GENOMIC DNA]</scope>
    <source>
        <strain evidence="2">DSM 17935</strain>
    </source>
</reference>
<dbReference type="InterPro" id="IPR036415">
    <property type="entry name" value="Lamin_tail_dom_sf"/>
</dbReference>
<organism evidence="1 2">
    <name type="scientific">Rhodobium gokarnense</name>
    <dbReference type="NCBI Taxonomy" id="364296"/>
    <lineage>
        <taxon>Bacteria</taxon>
        <taxon>Pseudomonadati</taxon>
        <taxon>Pseudomonadota</taxon>
        <taxon>Alphaproteobacteria</taxon>
        <taxon>Hyphomicrobiales</taxon>
        <taxon>Rhodobiaceae</taxon>
        <taxon>Rhodobium</taxon>
    </lineage>
</organism>
<dbReference type="EMBL" id="JAOQNS010000006">
    <property type="protein sequence ID" value="MCW2308144.1"/>
    <property type="molecule type" value="Genomic_DNA"/>
</dbReference>
<dbReference type="Proteomes" id="UP001209755">
    <property type="component" value="Unassembled WGS sequence"/>
</dbReference>
<dbReference type="Pfam" id="PF10042">
    <property type="entry name" value="DUF2278"/>
    <property type="match status" value="1"/>
</dbReference>
<name>A0ABT3HCR2_9HYPH</name>
<evidence type="ECO:0000313" key="1">
    <source>
        <dbReference type="EMBL" id="MCW2308144.1"/>
    </source>
</evidence>
<accession>A0ABT3HCR2</accession>
<keyword evidence="2" id="KW-1185">Reference proteome</keyword>
<evidence type="ECO:0000313" key="2">
    <source>
        <dbReference type="Proteomes" id="UP001209755"/>
    </source>
</evidence>
<dbReference type="InterPro" id="IPR019268">
    <property type="entry name" value="DUF2278"/>
</dbReference>
<comment type="caution">
    <text evidence="1">The sequence shown here is derived from an EMBL/GenBank/DDBJ whole genome shotgun (WGS) entry which is preliminary data.</text>
</comment>
<gene>
    <name evidence="1" type="ORF">M2319_002483</name>
</gene>
<proteinExistence type="predicted"/>
<sequence length="350" mass="38187">MPIDRYGIWCGQAVRVTAETNADDAETPHIHLFYNDGGGKDFRASINVKSTAAISELALYKDEHFSHPVLQLLPEVSPGFHQLPPKPNSLAIDYIRSNLLDFSEGLLLPHDIPGRENDLLDLMLPTLRQAAEKKSKVFLFGEPYSGNDGIHDVHMNQGNARSFEKYNGVWQDGGLIIEDTDNDRHIAIWLAFGSQAVHTDEKTGNALPGSQLVAELLGKDRPIPPRPDIEVIPEDLPVAIVSALVNPIGGENQDAHSGRPELVYLLNRTTSGISLAGWQLLNRNDDPRVLSSDVWLAPGDVRAVTMGDVPLSNSGGLISLLDPDGTKVDGVSYTRDDAKNEGQIVLFRSG</sequence>